<evidence type="ECO:0000313" key="2">
    <source>
        <dbReference type="EnsemblMetazoa" id="ACUA019500-PA"/>
    </source>
</evidence>
<name>A0A182MJ36_9DIPT</name>
<dbReference type="STRING" id="139723.A0A182MJ36"/>
<dbReference type="PANTHER" id="PTHR15857:SF0">
    <property type="entry name" value="COMM DOMAIN-CONTAINING PROTEIN 2"/>
    <property type="match status" value="1"/>
</dbReference>
<proteinExistence type="predicted"/>
<evidence type="ECO:0000259" key="1">
    <source>
        <dbReference type="PROSITE" id="PS51269"/>
    </source>
</evidence>
<dbReference type="PANTHER" id="PTHR15857">
    <property type="entry name" value="COMM DOMAIN CONTAINING PROTEIN 2"/>
    <property type="match status" value="1"/>
</dbReference>
<dbReference type="EnsemblMetazoa" id="ACUA019500-RA">
    <property type="protein sequence ID" value="ACUA019500-PA"/>
    <property type="gene ID" value="ACUA019500"/>
</dbReference>
<keyword evidence="3" id="KW-1185">Reference proteome</keyword>
<dbReference type="Pfam" id="PF07258">
    <property type="entry name" value="COMM_domain"/>
    <property type="match status" value="1"/>
</dbReference>
<evidence type="ECO:0000313" key="3">
    <source>
        <dbReference type="Proteomes" id="UP000075883"/>
    </source>
</evidence>
<accession>A0A182MJ36</accession>
<dbReference type="EMBL" id="AXCM01000752">
    <property type="status" value="NOT_ANNOTATED_CDS"/>
    <property type="molecule type" value="Genomic_DNA"/>
</dbReference>
<dbReference type="Proteomes" id="UP000075883">
    <property type="component" value="Unassembled WGS sequence"/>
</dbReference>
<reference evidence="2" key="2">
    <citation type="submission" date="2020-05" db="UniProtKB">
        <authorList>
            <consortium name="EnsemblMetazoa"/>
        </authorList>
    </citation>
    <scope>IDENTIFICATION</scope>
    <source>
        <strain evidence="2">A-37</strain>
    </source>
</reference>
<dbReference type="PROSITE" id="PS51269">
    <property type="entry name" value="COMM"/>
    <property type="match status" value="1"/>
</dbReference>
<feature type="domain" description="COMM" evidence="1">
    <location>
        <begin position="146"/>
        <end position="239"/>
    </location>
</feature>
<organism evidence="2 3">
    <name type="scientific">Anopheles culicifacies</name>
    <dbReference type="NCBI Taxonomy" id="139723"/>
    <lineage>
        <taxon>Eukaryota</taxon>
        <taxon>Metazoa</taxon>
        <taxon>Ecdysozoa</taxon>
        <taxon>Arthropoda</taxon>
        <taxon>Hexapoda</taxon>
        <taxon>Insecta</taxon>
        <taxon>Pterygota</taxon>
        <taxon>Neoptera</taxon>
        <taxon>Endopterygota</taxon>
        <taxon>Diptera</taxon>
        <taxon>Nematocera</taxon>
        <taxon>Culicoidea</taxon>
        <taxon>Culicidae</taxon>
        <taxon>Anophelinae</taxon>
        <taxon>Anopheles</taxon>
        <taxon>culicifacies species complex</taxon>
    </lineage>
</organism>
<dbReference type="InterPro" id="IPR017920">
    <property type="entry name" value="COMM"/>
</dbReference>
<dbReference type="CDD" id="cd04750">
    <property type="entry name" value="Commd2"/>
    <property type="match status" value="1"/>
</dbReference>
<dbReference type="VEuPathDB" id="VectorBase:ACUA019500"/>
<sequence length="249" mass="28855">MARIIRPEQANQLRFLLEQPEEGMLIEFCKLAIEYINSGINEKKCTVAASKSCGFTEYKWKTNDFRHVSEKLSSTYDTVRGALEALVALLIDSTKVAISEREFYAMLQTSLENIDEKQSEILWQFITSKRNLVDNVLRASCQDELYFRDLEWRIEGRIASRSLRSQATPVIKMKFHLDTECVSEYREKLHSMPGDGLGEEGTKMQDHTRREVLAEMDPAMLQHMIQVLEQALLEARTRRVRKYAKPVQS</sequence>
<dbReference type="AlphaFoldDB" id="A0A182MJ36"/>
<dbReference type="InterPro" id="IPR037354">
    <property type="entry name" value="Commd2"/>
</dbReference>
<protein>
    <recommendedName>
        <fullName evidence="1">COMM domain-containing protein</fullName>
    </recommendedName>
</protein>
<reference evidence="3" key="1">
    <citation type="submission" date="2013-09" db="EMBL/GenBank/DDBJ databases">
        <title>The Genome Sequence of Anopheles culicifacies species A.</title>
        <authorList>
            <consortium name="The Broad Institute Genomics Platform"/>
            <person name="Neafsey D.E."/>
            <person name="Besansky N."/>
            <person name="Howell P."/>
            <person name="Walton C."/>
            <person name="Young S.K."/>
            <person name="Zeng Q."/>
            <person name="Gargeya S."/>
            <person name="Fitzgerald M."/>
            <person name="Haas B."/>
            <person name="Abouelleil A."/>
            <person name="Allen A.W."/>
            <person name="Alvarado L."/>
            <person name="Arachchi H.M."/>
            <person name="Berlin A.M."/>
            <person name="Chapman S.B."/>
            <person name="Gainer-Dewar J."/>
            <person name="Goldberg J."/>
            <person name="Griggs A."/>
            <person name="Gujja S."/>
            <person name="Hansen M."/>
            <person name="Howarth C."/>
            <person name="Imamovic A."/>
            <person name="Ireland A."/>
            <person name="Larimer J."/>
            <person name="McCowan C."/>
            <person name="Murphy C."/>
            <person name="Pearson M."/>
            <person name="Poon T.W."/>
            <person name="Priest M."/>
            <person name="Roberts A."/>
            <person name="Saif S."/>
            <person name="Shea T."/>
            <person name="Sisk P."/>
            <person name="Sykes S."/>
            <person name="Wortman J."/>
            <person name="Nusbaum C."/>
            <person name="Birren B."/>
        </authorList>
    </citation>
    <scope>NUCLEOTIDE SEQUENCE [LARGE SCALE GENOMIC DNA]</scope>
    <source>
        <strain evidence="3">A-37</strain>
    </source>
</reference>